<gene>
    <name evidence="2" type="ORF">SAMN05443144_102101</name>
</gene>
<dbReference type="InterPro" id="IPR006448">
    <property type="entry name" value="Phage_term_ssu_P27"/>
</dbReference>
<dbReference type="NCBIfam" id="TIGR01558">
    <property type="entry name" value="sm_term_P27"/>
    <property type="match status" value="1"/>
</dbReference>
<dbReference type="STRING" id="1194090.SAMN05443144_102101"/>
<keyword evidence="3" id="KW-1185">Reference proteome</keyword>
<dbReference type="AlphaFoldDB" id="A0A1M4UQN9"/>
<organism evidence="2 3">
    <name type="scientific">Fodinibius roseus</name>
    <dbReference type="NCBI Taxonomy" id="1194090"/>
    <lineage>
        <taxon>Bacteria</taxon>
        <taxon>Pseudomonadati</taxon>
        <taxon>Balneolota</taxon>
        <taxon>Balneolia</taxon>
        <taxon>Balneolales</taxon>
        <taxon>Balneolaceae</taxon>
        <taxon>Fodinibius</taxon>
    </lineage>
</organism>
<evidence type="ECO:0000256" key="1">
    <source>
        <dbReference type="SAM" id="MobiDB-lite"/>
    </source>
</evidence>
<dbReference type="Proteomes" id="UP000184041">
    <property type="component" value="Unassembled WGS sequence"/>
</dbReference>
<feature type="region of interest" description="Disordered" evidence="1">
    <location>
        <begin position="124"/>
        <end position="155"/>
    </location>
</feature>
<protein>
    <submittedName>
        <fullName evidence="2">Phage terminase, small subunit, putative, P27 family</fullName>
    </submittedName>
</protein>
<sequence length="155" mass="17450">MARKNKPLSLYDPGSGKGPSGPSPSDVKCPHWLPARARTAFKQLRTLFTDLGILTESDRHALILLCDAWEEFMQARLIIEREGMFYETETNQGNTIKRPHPANARRSDAWNRVRSMLSEFGATPASRSKIEANNPESMVDEVKTKSYGDGKAKNW</sequence>
<feature type="compositionally biased region" description="Basic and acidic residues" evidence="1">
    <location>
        <begin position="140"/>
        <end position="155"/>
    </location>
</feature>
<dbReference type="OrthoDB" id="964746at2"/>
<evidence type="ECO:0000313" key="2">
    <source>
        <dbReference type="EMBL" id="SHE58967.1"/>
    </source>
</evidence>
<dbReference type="EMBL" id="FQUS01000002">
    <property type="protein sequence ID" value="SHE58967.1"/>
    <property type="molecule type" value="Genomic_DNA"/>
</dbReference>
<accession>A0A1M4UQN9</accession>
<proteinExistence type="predicted"/>
<dbReference type="Pfam" id="PF05119">
    <property type="entry name" value="Terminase_4"/>
    <property type="match status" value="1"/>
</dbReference>
<reference evidence="2 3" key="1">
    <citation type="submission" date="2016-11" db="EMBL/GenBank/DDBJ databases">
        <authorList>
            <person name="Jaros S."/>
            <person name="Januszkiewicz K."/>
            <person name="Wedrychowicz H."/>
        </authorList>
    </citation>
    <scope>NUCLEOTIDE SEQUENCE [LARGE SCALE GENOMIC DNA]</scope>
    <source>
        <strain evidence="2 3">DSM 21986</strain>
    </source>
</reference>
<feature type="region of interest" description="Disordered" evidence="1">
    <location>
        <begin position="1"/>
        <end position="28"/>
    </location>
</feature>
<evidence type="ECO:0000313" key="3">
    <source>
        <dbReference type="Proteomes" id="UP000184041"/>
    </source>
</evidence>
<name>A0A1M4UQN9_9BACT</name>
<dbReference type="RefSeq" id="WP_084087977.1">
    <property type="nucleotide sequence ID" value="NZ_FQUS01000002.1"/>
</dbReference>